<protein>
    <submittedName>
        <fullName evidence="3">Uncharacterized protein</fullName>
    </submittedName>
</protein>
<dbReference type="EMBL" id="CP013118">
    <property type="protein sequence ID" value="ALO16764.1"/>
    <property type="molecule type" value="Genomic_DNA"/>
</dbReference>
<keyword evidence="2" id="KW-0812">Transmembrane</keyword>
<feature type="transmembrane region" description="Helical" evidence="2">
    <location>
        <begin position="31"/>
        <end position="49"/>
    </location>
</feature>
<evidence type="ECO:0000313" key="3">
    <source>
        <dbReference type="EMBL" id="ALO16764.1"/>
    </source>
</evidence>
<dbReference type="Proteomes" id="UP000064893">
    <property type="component" value="Chromosome"/>
</dbReference>
<feature type="region of interest" description="Disordered" evidence="1">
    <location>
        <begin position="62"/>
        <end position="123"/>
    </location>
</feature>
<gene>
    <name evidence="3" type="ORF">L21SP5_03149</name>
</gene>
<keyword evidence="2" id="KW-0472">Membrane</keyword>
<evidence type="ECO:0000256" key="1">
    <source>
        <dbReference type="SAM" id="MobiDB-lite"/>
    </source>
</evidence>
<sequence>MKTVIYISGIIGGLSIVLSIVGLFMEFPFNNLLLIVGLLLIFAVSIPLGRFERQRYKKRIDHIKQQKHTGTESGKTDTETEGRAKGWDMNTSPFRKRNSGLTWGGGNVKGANASRGKRRSFLR</sequence>
<dbReference type="STRING" id="1307839.L21SP5_03149"/>
<proteinExistence type="predicted"/>
<dbReference type="OrthoDB" id="9916818at2"/>
<keyword evidence="4" id="KW-1185">Reference proteome</keyword>
<feature type="compositionally biased region" description="Basic and acidic residues" evidence="1">
    <location>
        <begin position="74"/>
        <end position="86"/>
    </location>
</feature>
<keyword evidence="2" id="KW-1133">Transmembrane helix</keyword>
<organism evidence="3 4">
    <name type="scientific">Salinivirga cyanobacteriivorans</name>
    <dbReference type="NCBI Taxonomy" id="1307839"/>
    <lineage>
        <taxon>Bacteria</taxon>
        <taxon>Pseudomonadati</taxon>
        <taxon>Bacteroidota</taxon>
        <taxon>Bacteroidia</taxon>
        <taxon>Bacteroidales</taxon>
        <taxon>Salinivirgaceae</taxon>
        <taxon>Salinivirga</taxon>
    </lineage>
</organism>
<feature type="transmembrane region" description="Helical" evidence="2">
    <location>
        <begin position="5"/>
        <end position="25"/>
    </location>
</feature>
<dbReference type="KEGG" id="blq:L21SP5_03149"/>
<evidence type="ECO:0000313" key="4">
    <source>
        <dbReference type="Proteomes" id="UP000064893"/>
    </source>
</evidence>
<reference evidence="3 4" key="1">
    <citation type="submission" date="2015-11" db="EMBL/GenBank/DDBJ databases">
        <title>Description and complete genome sequence of a novel strain predominating in hypersaline microbial mats and representing a new family of the Bacteriodetes phylum.</title>
        <authorList>
            <person name="Spring S."/>
            <person name="Bunk B."/>
            <person name="Sproer C."/>
            <person name="Klenk H.-P."/>
        </authorList>
    </citation>
    <scope>NUCLEOTIDE SEQUENCE [LARGE SCALE GENOMIC DNA]</scope>
    <source>
        <strain evidence="3 4">L21-Spi-D4</strain>
    </source>
</reference>
<dbReference type="AlphaFoldDB" id="A0A0S2I454"/>
<dbReference type="RefSeq" id="WP_057954115.1">
    <property type="nucleotide sequence ID" value="NZ_CP013118.1"/>
</dbReference>
<name>A0A0S2I454_9BACT</name>
<evidence type="ECO:0000256" key="2">
    <source>
        <dbReference type="SAM" id="Phobius"/>
    </source>
</evidence>
<accession>A0A0S2I454</accession>